<feature type="region of interest" description="Disordered" evidence="1">
    <location>
        <begin position="154"/>
        <end position="173"/>
    </location>
</feature>
<dbReference type="RefSeq" id="WP_088410287.1">
    <property type="nucleotide sequence ID" value="NZ_CP021995.1"/>
</dbReference>
<evidence type="ECO:0000313" key="2">
    <source>
        <dbReference type="EMBL" id="ASD26258.1"/>
    </source>
</evidence>
<gene>
    <name evidence="2" type="ORF">CD943_04740</name>
</gene>
<dbReference type="Proteomes" id="UP000197024">
    <property type="component" value="Chromosome"/>
</dbReference>
<organism evidence="2 3">
    <name type="scientific">Brevundimonas diminuta</name>
    <name type="common">Pseudomonas diminuta</name>
    <dbReference type="NCBI Taxonomy" id="293"/>
    <lineage>
        <taxon>Bacteria</taxon>
        <taxon>Pseudomonadati</taxon>
        <taxon>Pseudomonadota</taxon>
        <taxon>Alphaproteobacteria</taxon>
        <taxon>Caulobacterales</taxon>
        <taxon>Caulobacteraceae</taxon>
        <taxon>Brevundimonas</taxon>
    </lineage>
</organism>
<protein>
    <submittedName>
        <fullName evidence="2">Uncharacterized protein</fullName>
    </submittedName>
</protein>
<sequence>MTKQGFSAKDMVGARALLAWSQADLAKAANIHPSEVADFELDWREVRPAAVEAMTAAIADAGVRNDDQGLSLTEDPAAPTPFSGGNPTRLIEASDLVNWADSRDGQAGMPELLSRLIRAERGVAASVRFPSGDSVAQHGWDGEVRVVGASVRIPDGQSGWETGTDQNKKSKADGDIEARTADHGDLDPADTTFVFVTPRRWAKKKDVWAKAQRAKRIWKDVRAYDGDDLVDWIECHPGVGQWLAVRLGKRPAGLKSLADLWADWSGATQVPLSGELTRIGRDEDAAIVLRWLSDPASEPLFVQAESVEEAAAFFHATIEMLPDRYYRAVETRVLAPETSAAAAELADGLTPLILILNETEAGVAQRLSRKGHHIYVALGPNSEAPDSARRLAKPTRNQLQQVLVRMGLDYGEAQNLSLDAGRSLAVLRRLMPAAPGSRPSWSIPQPPRPMLGALLAGGWLETVDGDKAVIEQLAGVSYEEAVRALGPYATALDGPLRKREDAWRLKSPRDAWALLAHGLTAPDIDRFLSVYCEVCAEIDPTWDMAPDERWLAPIRNIHPRFSSFLKQSMTETMALLSLYGDRAGLVDGVEAKVARTLTTILDGATEAIWWSLGPVLPKLAEVAPSAFLGGIERALGQTPSPLMAFFQPETSIHTVTRLPQLMWALERLAWDPALLPRVADVLARLDALDGGGKNVARPKQVLTTIFLSWSPQTHATLTQRLAVIDGLRKRHGDIAWDLMISLLPRSHAITMPTSSPHWRKAAPTDREASPETVVHDCVVEVSDRLIEDVGNRPKRWKALLKAMELLLPDARAAIGQRLLEAEPTITGEEGRDFTRTALRKVLARHLEFQDAHWSIPADELTVFQTALERFEPEDILWRNAWLFSNGTGWMGSVREWRQSLDEATAARAKAFEEIVEARGIDGALALLDRCDQPRWVGEAVANSSAAASWRSDFIERGLASDDGPLWQSAAEAIGLLRANEGGADFVTRLLPSPGPQLDERAVGRLLHFLPARPETWSAVEAYGPSFVDRYWRTLAGWAVAETKEETEHAIRRFNAVDRARDSLHLIGSRLEVGLDPKLIVETLHLALKTMNQASEDTNEPVMRIHYLTRILAHLETHPEVPEETLVLLEWYYFHMLRYSERPSPALHRELAKNPDFFLQVLTMVFRREDDDGGADEDLPGGPATPDQRAAMARHGYDVLDAWNRIPGADDKGRIDGGELERWVTEVRRRASELGRSLPADLRIGRILGMSAKPAGEVWPPVAIREILESAGSETLEDAFVSGAYSSRGMITRDLREGGRKERTLSDRYRDHAKAMASEYPVTARLLNELADGYDGRAKHEDDEVEERSWH</sequence>
<reference evidence="2 3" key="2">
    <citation type="submission" date="2017-06" db="EMBL/GenBank/DDBJ databases">
        <authorList>
            <person name="Kim H.J."/>
            <person name="Triplett B.A."/>
        </authorList>
    </citation>
    <scope>NUCLEOTIDE SEQUENCE [LARGE SCALE GENOMIC DNA]</scope>
    <source>
        <strain evidence="2 3">BZC3</strain>
    </source>
</reference>
<evidence type="ECO:0000256" key="1">
    <source>
        <dbReference type="SAM" id="MobiDB-lite"/>
    </source>
</evidence>
<feature type="region of interest" description="Disordered" evidence="1">
    <location>
        <begin position="66"/>
        <end position="86"/>
    </location>
</feature>
<dbReference type="Gene3D" id="1.10.260.40">
    <property type="entry name" value="lambda repressor-like DNA-binding domains"/>
    <property type="match status" value="1"/>
</dbReference>
<dbReference type="EMBL" id="CP021995">
    <property type="protein sequence ID" value="ASD26258.1"/>
    <property type="molecule type" value="Genomic_DNA"/>
</dbReference>
<proteinExistence type="predicted"/>
<accession>A0A1Z3LVM2</accession>
<evidence type="ECO:0000313" key="3">
    <source>
        <dbReference type="Proteomes" id="UP000197024"/>
    </source>
</evidence>
<reference evidence="2 3" key="1">
    <citation type="submission" date="2017-06" db="EMBL/GenBank/DDBJ databases">
        <title>Biodegradation of gentamicin by bacterial consortia AMQD4 in synthetic medium and raw gentamicin sewage.</title>
        <authorList>
            <person name="Chang H."/>
            <person name="Feng Y."/>
            <person name="Li Z."/>
            <person name="Xue J."/>
            <person name="Cheng D."/>
        </authorList>
    </citation>
    <scope>NUCLEOTIDE SEQUENCE [LARGE SCALE GENOMIC DNA]</scope>
    <source>
        <strain evidence="2 3">BZC3</strain>
    </source>
</reference>
<dbReference type="GO" id="GO:0003677">
    <property type="term" value="F:DNA binding"/>
    <property type="evidence" value="ECO:0007669"/>
    <property type="project" value="InterPro"/>
</dbReference>
<feature type="region of interest" description="Disordered" evidence="1">
    <location>
        <begin position="1169"/>
        <end position="1189"/>
    </location>
</feature>
<name>A0A1Z3LVM2_BREDI</name>
<dbReference type="InterPro" id="IPR010982">
    <property type="entry name" value="Lambda_DNA-bd_dom_sf"/>
</dbReference>